<feature type="transmembrane region" description="Helical" evidence="1">
    <location>
        <begin position="7"/>
        <end position="25"/>
    </location>
</feature>
<accession>A0ABV6GLM1</accession>
<sequence>MLSKRHLAFNIAMIVFPWLSVLFLGKRNIKRFFPAALITIIFEMMNAKVGQKRKWWVFYDNRKSFISNELPFSVGPFIPGSMWILKFTYGNLKNFLLLNAAVDGFFAFILTKFLEKVKIARLGRLNEFQFFIYLFYKVVLLYSAQYFVENKRNFTNANPEINYYD</sequence>
<organism evidence="2 3">
    <name type="scientific">Metabacillus herbersteinensis</name>
    <dbReference type="NCBI Taxonomy" id="283816"/>
    <lineage>
        <taxon>Bacteria</taxon>
        <taxon>Bacillati</taxon>
        <taxon>Bacillota</taxon>
        <taxon>Bacilli</taxon>
        <taxon>Bacillales</taxon>
        <taxon>Bacillaceae</taxon>
        <taxon>Metabacillus</taxon>
    </lineage>
</organism>
<protein>
    <recommendedName>
        <fullName evidence="4">Carotenoid biosynthesis protein</fullName>
    </recommendedName>
</protein>
<dbReference type="RefSeq" id="WP_378938999.1">
    <property type="nucleotide sequence ID" value="NZ_JBHLVO010000040.1"/>
</dbReference>
<reference evidence="2 3" key="1">
    <citation type="submission" date="2024-09" db="EMBL/GenBank/DDBJ databases">
        <authorList>
            <person name="Sun Q."/>
            <person name="Mori K."/>
        </authorList>
    </citation>
    <scope>NUCLEOTIDE SEQUENCE [LARGE SCALE GENOMIC DNA]</scope>
    <source>
        <strain evidence="2 3">CCM 7228</strain>
    </source>
</reference>
<evidence type="ECO:0008006" key="4">
    <source>
        <dbReference type="Google" id="ProtNLM"/>
    </source>
</evidence>
<evidence type="ECO:0000313" key="3">
    <source>
        <dbReference type="Proteomes" id="UP001589854"/>
    </source>
</evidence>
<dbReference type="EMBL" id="JBHLVO010000040">
    <property type="protein sequence ID" value="MFC0274593.1"/>
    <property type="molecule type" value="Genomic_DNA"/>
</dbReference>
<keyword evidence="1" id="KW-0812">Transmembrane</keyword>
<keyword evidence="3" id="KW-1185">Reference proteome</keyword>
<feature type="transmembrane region" description="Helical" evidence="1">
    <location>
        <begin position="130"/>
        <end position="148"/>
    </location>
</feature>
<keyword evidence="1" id="KW-0472">Membrane</keyword>
<proteinExistence type="predicted"/>
<evidence type="ECO:0000313" key="2">
    <source>
        <dbReference type="EMBL" id="MFC0274593.1"/>
    </source>
</evidence>
<feature type="transmembrane region" description="Helical" evidence="1">
    <location>
        <begin position="95"/>
        <end position="114"/>
    </location>
</feature>
<dbReference type="Proteomes" id="UP001589854">
    <property type="component" value="Unassembled WGS sequence"/>
</dbReference>
<name>A0ABV6GLM1_9BACI</name>
<gene>
    <name evidence="2" type="ORF">ACFFIX_25015</name>
</gene>
<keyword evidence="1" id="KW-1133">Transmembrane helix</keyword>
<comment type="caution">
    <text evidence="2">The sequence shown here is derived from an EMBL/GenBank/DDBJ whole genome shotgun (WGS) entry which is preliminary data.</text>
</comment>
<evidence type="ECO:0000256" key="1">
    <source>
        <dbReference type="SAM" id="Phobius"/>
    </source>
</evidence>